<reference evidence="6" key="1">
    <citation type="submission" date="2021-02" db="EMBL/GenBank/DDBJ databases">
        <authorList>
            <person name="Dougan E. K."/>
            <person name="Rhodes N."/>
            <person name="Thang M."/>
            <person name="Chan C."/>
        </authorList>
    </citation>
    <scope>NUCLEOTIDE SEQUENCE</scope>
</reference>
<dbReference type="InterPro" id="IPR036188">
    <property type="entry name" value="FAD/NAD-bd_sf"/>
</dbReference>
<dbReference type="InterPro" id="IPR003953">
    <property type="entry name" value="FAD-dep_OxRdtase_2_FAD-bd"/>
</dbReference>
<evidence type="ECO:0000256" key="3">
    <source>
        <dbReference type="ARBA" id="ARBA00022827"/>
    </source>
</evidence>
<keyword evidence="4" id="KW-0560">Oxidoreductase</keyword>
<dbReference type="SUPFAM" id="SSF51905">
    <property type="entry name" value="FAD/NAD(P)-binding domain"/>
    <property type="match status" value="1"/>
</dbReference>
<proteinExistence type="predicted"/>
<keyword evidence="3" id="KW-0274">FAD</keyword>
<dbReference type="OrthoDB" id="71672at2759"/>
<comment type="caution">
    <text evidence="6">The sequence shown here is derived from an EMBL/GenBank/DDBJ whole genome shotgun (WGS) entry which is preliminary data.</text>
</comment>
<dbReference type="InterPro" id="IPR027477">
    <property type="entry name" value="Succ_DH/fumarate_Rdtase_cat_sf"/>
</dbReference>
<accession>A0A812YGV4</accession>
<dbReference type="Gene3D" id="3.50.50.60">
    <property type="entry name" value="FAD/NAD(P)-binding domain"/>
    <property type="match status" value="1"/>
</dbReference>
<dbReference type="Pfam" id="PF00890">
    <property type="entry name" value="FAD_binding_2"/>
    <property type="match status" value="1"/>
</dbReference>
<organism evidence="6 7">
    <name type="scientific">Symbiodinium necroappetens</name>
    <dbReference type="NCBI Taxonomy" id="1628268"/>
    <lineage>
        <taxon>Eukaryota</taxon>
        <taxon>Sar</taxon>
        <taxon>Alveolata</taxon>
        <taxon>Dinophyceae</taxon>
        <taxon>Suessiales</taxon>
        <taxon>Symbiodiniaceae</taxon>
        <taxon>Symbiodinium</taxon>
    </lineage>
</organism>
<dbReference type="Gene3D" id="3.90.700.10">
    <property type="entry name" value="Succinate dehydrogenase/fumarate reductase flavoprotein, catalytic domain"/>
    <property type="match status" value="1"/>
</dbReference>
<evidence type="ECO:0000313" key="6">
    <source>
        <dbReference type="EMBL" id="CAE7776733.1"/>
    </source>
</evidence>
<comment type="cofactor">
    <cofactor evidence="1">
        <name>FAD</name>
        <dbReference type="ChEBI" id="CHEBI:57692"/>
    </cofactor>
</comment>
<feature type="domain" description="FAD-dependent oxidoreductase 2 FAD-binding" evidence="5">
    <location>
        <begin position="1"/>
        <end position="106"/>
    </location>
</feature>
<evidence type="ECO:0000256" key="1">
    <source>
        <dbReference type="ARBA" id="ARBA00001974"/>
    </source>
</evidence>
<dbReference type="PANTHER" id="PTHR43400">
    <property type="entry name" value="FUMARATE REDUCTASE"/>
    <property type="match status" value="1"/>
</dbReference>
<dbReference type="GO" id="GO:0016491">
    <property type="term" value="F:oxidoreductase activity"/>
    <property type="evidence" value="ECO:0007669"/>
    <property type="project" value="UniProtKB-KW"/>
</dbReference>
<dbReference type="EMBL" id="CAJNJA010041653">
    <property type="protein sequence ID" value="CAE7776733.1"/>
    <property type="molecule type" value="Genomic_DNA"/>
</dbReference>
<name>A0A812YGV4_9DINO</name>
<evidence type="ECO:0000256" key="4">
    <source>
        <dbReference type="ARBA" id="ARBA00023002"/>
    </source>
</evidence>
<evidence type="ECO:0000259" key="5">
    <source>
        <dbReference type="Pfam" id="PF00890"/>
    </source>
</evidence>
<sequence length="112" mass="12190">ELIMDGRRAVGLKYSDEAGATHSLFGTVVLAAGGYANDHQERSLLDRFTPELAKLPTTNGPFATGDVIKALLQQDLGAQTTLMDKVQIHPTGFLEVKQPNFHTKFLAPEALR</sequence>
<feature type="non-terminal residue" evidence="6">
    <location>
        <position position="1"/>
    </location>
</feature>
<dbReference type="InterPro" id="IPR050315">
    <property type="entry name" value="FAD-oxidoreductase_2"/>
</dbReference>
<keyword evidence="7" id="KW-1185">Reference proteome</keyword>
<dbReference type="PANTHER" id="PTHR43400:SF7">
    <property type="entry name" value="FAD-DEPENDENT OXIDOREDUCTASE 2 FAD BINDING DOMAIN-CONTAINING PROTEIN"/>
    <property type="match status" value="1"/>
</dbReference>
<feature type="non-terminal residue" evidence="6">
    <location>
        <position position="112"/>
    </location>
</feature>
<dbReference type="AlphaFoldDB" id="A0A812YGV4"/>
<keyword evidence="2" id="KW-0285">Flavoprotein</keyword>
<gene>
    <name evidence="6" type="primary">osm1</name>
    <name evidence="6" type="ORF">SNEC2469_LOCUS22736</name>
</gene>
<protein>
    <submittedName>
        <fullName evidence="6">Osm1 protein</fullName>
    </submittedName>
</protein>
<evidence type="ECO:0000313" key="7">
    <source>
        <dbReference type="Proteomes" id="UP000601435"/>
    </source>
</evidence>
<dbReference type="Proteomes" id="UP000601435">
    <property type="component" value="Unassembled WGS sequence"/>
</dbReference>
<evidence type="ECO:0000256" key="2">
    <source>
        <dbReference type="ARBA" id="ARBA00022630"/>
    </source>
</evidence>